<gene>
    <name evidence="2" type="ORF">ORJ04_22010</name>
</gene>
<comment type="caution">
    <text evidence="2">The sequence shown here is derived from an EMBL/GenBank/DDBJ whole genome shotgun (WGS) entry which is preliminary data.</text>
</comment>
<keyword evidence="3" id="KW-1185">Reference proteome</keyword>
<organism evidence="2 3">
    <name type="scientific">Rheinheimera baltica</name>
    <dbReference type="NCBI Taxonomy" id="67576"/>
    <lineage>
        <taxon>Bacteria</taxon>
        <taxon>Pseudomonadati</taxon>
        <taxon>Pseudomonadota</taxon>
        <taxon>Gammaproteobacteria</taxon>
        <taxon>Chromatiales</taxon>
        <taxon>Chromatiaceae</taxon>
        <taxon>Rheinheimera</taxon>
    </lineage>
</organism>
<protein>
    <submittedName>
        <fullName evidence="2">Uncharacterized protein</fullName>
    </submittedName>
</protein>
<evidence type="ECO:0000256" key="1">
    <source>
        <dbReference type="SAM" id="Phobius"/>
    </source>
</evidence>
<sequence length="215" mass="23787">MQSNYVHHQYKQNPLKFLIKLMELNKFSSQLENLDNAMYILTGIVTYRCLHHHDKQKINASVLQLKDIDGPLFSHLYGIIGFLSVNPYWFCWSLTDEELRNHFNLNDEARSALSYIGYDLKGLLTASGLAGFVLSLYKKGALNGVKSVAASATNYSLTKEIASTSNAAQSSIKNVAFSVAVVTVFASVLLATTSTNAKNAKKELALRGLLDMDAM</sequence>
<reference evidence="2 3" key="1">
    <citation type="submission" date="2022-11" db="EMBL/GenBank/DDBJ databases">
        <title>Viruses from the air-sea interface of a natural surface slick.</title>
        <authorList>
            <person name="Rahlff J."/>
            <person name="Holmfeldt K."/>
        </authorList>
    </citation>
    <scope>NUCLEOTIDE SEQUENCE [LARGE SCALE GENOMIC DNA]</scope>
    <source>
        <strain evidence="2 3">SMS4</strain>
    </source>
</reference>
<name>A0ABT9I5D7_9GAMM</name>
<keyword evidence="1" id="KW-1133">Transmembrane helix</keyword>
<proteinExistence type="predicted"/>
<dbReference type="Proteomes" id="UP001231109">
    <property type="component" value="Unassembled WGS sequence"/>
</dbReference>
<evidence type="ECO:0000313" key="2">
    <source>
        <dbReference type="EMBL" id="MDP5138626.1"/>
    </source>
</evidence>
<dbReference type="RefSeq" id="WP_305977739.1">
    <property type="nucleotide sequence ID" value="NZ_JAPJDZ010000225.1"/>
</dbReference>
<keyword evidence="1" id="KW-0472">Membrane</keyword>
<feature type="transmembrane region" description="Helical" evidence="1">
    <location>
        <begin position="175"/>
        <end position="192"/>
    </location>
</feature>
<keyword evidence="1" id="KW-0812">Transmembrane</keyword>
<evidence type="ECO:0000313" key="3">
    <source>
        <dbReference type="Proteomes" id="UP001231109"/>
    </source>
</evidence>
<dbReference type="EMBL" id="JAPJDZ010000225">
    <property type="protein sequence ID" value="MDP5138626.1"/>
    <property type="molecule type" value="Genomic_DNA"/>
</dbReference>
<accession>A0ABT9I5D7</accession>